<organism evidence="1 2">
    <name type="scientific">Paramicrobacterium humi</name>
    <dbReference type="NCBI Taxonomy" id="640635"/>
    <lineage>
        <taxon>Bacteria</taxon>
        <taxon>Bacillati</taxon>
        <taxon>Actinomycetota</taxon>
        <taxon>Actinomycetes</taxon>
        <taxon>Micrococcales</taxon>
        <taxon>Microbacteriaceae</taxon>
        <taxon>Paramicrobacterium</taxon>
    </lineage>
</organism>
<evidence type="ECO:0000313" key="1">
    <source>
        <dbReference type="EMBL" id="SEB57533.1"/>
    </source>
</evidence>
<dbReference type="AlphaFoldDB" id="A0A1H4KGK2"/>
<dbReference type="STRING" id="640635.SAMN04489806_1157"/>
<reference evidence="1 2" key="1">
    <citation type="submission" date="2016-10" db="EMBL/GenBank/DDBJ databases">
        <authorList>
            <person name="de Groot N.N."/>
        </authorList>
    </citation>
    <scope>NUCLEOTIDE SEQUENCE [LARGE SCALE GENOMIC DNA]</scope>
    <source>
        <strain evidence="1 2">DSM 21799</strain>
    </source>
</reference>
<keyword evidence="2" id="KW-1185">Reference proteome</keyword>
<protein>
    <submittedName>
        <fullName evidence="1">Uncharacterized protein</fullName>
    </submittedName>
</protein>
<name>A0A1H4KGK2_9MICO</name>
<dbReference type="EMBL" id="FNRY01000001">
    <property type="protein sequence ID" value="SEB57533.1"/>
    <property type="molecule type" value="Genomic_DNA"/>
</dbReference>
<sequence length="129" mass="14628">MSLDIVRLRADARLELDVLIEHHARDGEDPWEFLQELPTVDELVVVALRDEALDAQGKTAEYLLARLASETSRADAAELRASADRLEYEILREIAHRHPVLTHAVWRLAGQLDHAQVSPAEPATRHREE</sequence>
<evidence type="ECO:0000313" key="2">
    <source>
        <dbReference type="Proteomes" id="UP000199183"/>
    </source>
</evidence>
<dbReference type="RefSeq" id="WP_091181182.1">
    <property type="nucleotide sequence ID" value="NZ_FNRY01000001.1"/>
</dbReference>
<dbReference type="Proteomes" id="UP000199183">
    <property type="component" value="Unassembled WGS sequence"/>
</dbReference>
<dbReference type="OrthoDB" id="5114823at2"/>
<proteinExistence type="predicted"/>
<accession>A0A1H4KGK2</accession>
<gene>
    <name evidence="1" type="ORF">SAMN04489806_1157</name>
</gene>